<sequence length="125" mass="13754">MSQEPDDLAAAVAALQTEVADLRTHLQRVAKDAAAAQVLARGADRDVADLTSELRDFRTHNTNLHNATREDLRETRQELRELRESTNAGFMEMRGKLDATAAGQAQIAELLTTLIERGDRNDAAD</sequence>
<evidence type="ECO:0000313" key="2">
    <source>
        <dbReference type="Proteomes" id="UP000199494"/>
    </source>
</evidence>
<dbReference type="RefSeq" id="WP_170140168.1">
    <property type="nucleotide sequence ID" value="NZ_CP016353.1"/>
</dbReference>
<dbReference type="AlphaFoldDB" id="A0A222VWK8"/>
<gene>
    <name evidence="1" type="ORF">SAMN05421630_104205</name>
</gene>
<accession>A0A222VWK8</accession>
<keyword evidence="2" id="KW-1185">Reference proteome</keyword>
<dbReference type="EMBL" id="FMZE01000004">
    <property type="protein sequence ID" value="SDC86723.1"/>
    <property type="molecule type" value="Genomic_DNA"/>
</dbReference>
<dbReference type="Proteomes" id="UP000199494">
    <property type="component" value="Unassembled WGS sequence"/>
</dbReference>
<organism evidence="1 2">
    <name type="scientific">Prauserella marina</name>
    <dbReference type="NCBI Taxonomy" id="530584"/>
    <lineage>
        <taxon>Bacteria</taxon>
        <taxon>Bacillati</taxon>
        <taxon>Actinomycetota</taxon>
        <taxon>Actinomycetes</taxon>
        <taxon>Pseudonocardiales</taxon>
        <taxon>Pseudonocardiaceae</taxon>
        <taxon>Prauserella</taxon>
    </lineage>
</organism>
<dbReference type="Gene3D" id="1.20.5.1700">
    <property type="match status" value="1"/>
</dbReference>
<dbReference type="KEGG" id="pmad:BAY61_28660"/>
<protein>
    <submittedName>
        <fullName evidence="1">Uncharacterized protein</fullName>
    </submittedName>
</protein>
<proteinExistence type="predicted"/>
<evidence type="ECO:0000313" key="1">
    <source>
        <dbReference type="EMBL" id="SDC86723.1"/>
    </source>
</evidence>
<name>A0A222VWK8_9PSEU</name>
<reference evidence="1 2" key="1">
    <citation type="submission" date="2016-10" db="EMBL/GenBank/DDBJ databases">
        <authorList>
            <person name="de Groot N.N."/>
        </authorList>
    </citation>
    <scope>NUCLEOTIDE SEQUENCE [LARGE SCALE GENOMIC DNA]</scope>
    <source>
        <strain evidence="1 2">CGMCC 4.5506</strain>
    </source>
</reference>